<evidence type="ECO:0000313" key="1">
    <source>
        <dbReference type="EMBL" id="QFQ29352.2"/>
    </source>
</evidence>
<organism evidence="1 2">
    <name type="scientific">Janibacter melonis</name>
    <dbReference type="NCBI Taxonomy" id="262209"/>
    <lineage>
        <taxon>Bacteria</taxon>
        <taxon>Bacillati</taxon>
        <taxon>Actinomycetota</taxon>
        <taxon>Actinomycetes</taxon>
        <taxon>Micrococcales</taxon>
        <taxon>Intrasporangiaceae</taxon>
        <taxon>Janibacter</taxon>
    </lineage>
</organism>
<proteinExistence type="predicted"/>
<dbReference type="AlphaFoldDB" id="A0A5P8FKI6"/>
<protein>
    <submittedName>
        <fullName evidence="1">DUF4304 domain-containing protein</fullName>
    </submittedName>
</protein>
<evidence type="ECO:0000313" key="2">
    <source>
        <dbReference type="Proteomes" id="UP000271708"/>
    </source>
</evidence>
<name>A0A5P8FKI6_9MICO</name>
<dbReference type="Proteomes" id="UP000271708">
    <property type="component" value="Chromosome"/>
</dbReference>
<dbReference type="KEGG" id="jme:EEW87_001950"/>
<gene>
    <name evidence="1" type="ORF">EEW87_001950</name>
</gene>
<reference evidence="1 2" key="1">
    <citation type="submission" date="2019-09" db="EMBL/GenBank/DDBJ databases">
        <title>Complete Genome Sequence of Janibacter melonis M714 with both human health impact and industrial applications.</title>
        <authorList>
            <person name="Jin M."/>
            <person name="Zhao Q.R."/>
        </authorList>
    </citation>
    <scope>NUCLEOTIDE SEQUENCE [LARGE SCALE GENOMIC DNA]</scope>
    <source>
        <strain evidence="1 2">M714</strain>
    </source>
</reference>
<dbReference type="EMBL" id="CP044548">
    <property type="protein sequence ID" value="QFQ29352.2"/>
    <property type="molecule type" value="Genomic_DNA"/>
</dbReference>
<dbReference type="InterPro" id="IPR025412">
    <property type="entry name" value="DUF4304"/>
</dbReference>
<sequence>MSTHGGRSSWAGGRILEPAVVRRGTLTPVRARDALKQALREEFVPTLRAAGFKGTYPTWRLPAGDAVAVVSIYAGQYNEGTYGTFDVMMAVVTPAWSEWQADDVSGIWGSPTKPGRERYWDGIARLTLTPLTPTNSLYDWMINSVKDAQTVAHQMTQALNAGQLANLLRLTNPDELLADLTTIANLPPGKVHTYGWQWDYGPHMALVAHAVLLSDHGGPELEAACQRLEQWKDPDPARTQRPSLLPETAQWARDRAARLAEERQSNHH</sequence>
<accession>A0A5P8FKI6</accession>
<dbReference type="Pfam" id="PF14137">
    <property type="entry name" value="DUF4304"/>
    <property type="match status" value="1"/>
</dbReference>